<accession>A0ABV6S0C8</accession>
<evidence type="ECO:0000259" key="4">
    <source>
        <dbReference type="Pfam" id="PF03446"/>
    </source>
</evidence>
<dbReference type="RefSeq" id="WP_386676930.1">
    <property type="nucleotide sequence ID" value="NZ_JBHLTG010000016.1"/>
</dbReference>
<evidence type="ECO:0000313" key="7">
    <source>
        <dbReference type="Proteomes" id="UP001589896"/>
    </source>
</evidence>
<dbReference type="InterPro" id="IPR036291">
    <property type="entry name" value="NAD(P)-bd_dom_sf"/>
</dbReference>
<dbReference type="InterPro" id="IPR013328">
    <property type="entry name" value="6PGD_dom2"/>
</dbReference>
<reference evidence="6 7" key="1">
    <citation type="submission" date="2024-09" db="EMBL/GenBank/DDBJ databases">
        <authorList>
            <person name="Sun Q."/>
            <person name="Mori K."/>
        </authorList>
    </citation>
    <scope>NUCLEOTIDE SEQUENCE [LARGE SCALE GENOMIC DNA]</scope>
    <source>
        <strain evidence="6 7">KCTC 23076</strain>
    </source>
</reference>
<name>A0ABV6S0C8_9GAMM</name>
<evidence type="ECO:0000256" key="2">
    <source>
        <dbReference type="ARBA" id="ARBA00023002"/>
    </source>
</evidence>
<dbReference type="SUPFAM" id="SSF48179">
    <property type="entry name" value="6-phosphogluconate dehydrogenase C-terminal domain-like"/>
    <property type="match status" value="1"/>
</dbReference>
<dbReference type="GO" id="GO:0016491">
    <property type="term" value="F:oxidoreductase activity"/>
    <property type="evidence" value="ECO:0007669"/>
    <property type="project" value="UniProtKB-KW"/>
</dbReference>
<organism evidence="6 7">
    <name type="scientific">Lysobacter korlensis</name>
    <dbReference type="NCBI Taxonomy" id="553636"/>
    <lineage>
        <taxon>Bacteria</taxon>
        <taxon>Pseudomonadati</taxon>
        <taxon>Pseudomonadota</taxon>
        <taxon>Gammaproteobacteria</taxon>
        <taxon>Lysobacterales</taxon>
        <taxon>Lysobacteraceae</taxon>
        <taxon>Lysobacter</taxon>
    </lineage>
</organism>
<protein>
    <submittedName>
        <fullName evidence="6">NAD(P)-dependent oxidoreductase</fullName>
        <ecNumber evidence="6">1.1.-.-</ecNumber>
    </submittedName>
</protein>
<proteinExistence type="inferred from homology"/>
<dbReference type="EC" id="1.1.-.-" evidence="6"/>
<keyword evidence="7" id="KW-1185">Reference proteome</keyword>
<dbReference type="Gene3D" id="1.10.1040.10">
    <property type="entry name" value="N-(1-d-carboxylethyl)-l-norvaline Dehydrogenase, domain 2"/>
    <property type="match status" value="1"/>
</dbReference>
<sequence>MARQTRRNPDLAVGFVGLGIMGTPMAANALRAGFDVHVTHRTPDRVAALLERGATWAGTPRTLAEASDVLVVMLPDLPDLEQMLPGDTGILAGISRPTLMVLSSTSSATGVRELDERVSRLTDGMLRVIDSPVSGGEEGAIAGNLSLFVGGPADAVERARPVLETFGRVHHLGPLGSGEVAKFCNQLIVSATVHALGEAAVLADRSGLDVQALFTALGGGYAGSRVLETRGSRIVARDYRPTGAARYLVKDLSFATEEATRTGVEARQLACLLEAFRDLTARGFGDEDMAVTRAYVESLSDQPGAADPR</sequence>
<comment type="similarity">
    <text evidence="1">Belongs to the HIBADH-related family.</text>
</comment>
<dbReference type="InterPro" id="IPR006115">
    <property type="entry name" value="6PGDH_NADP-bd"/>
</dbReference>
<dbReference type="Pfam" id="PF14833">
    <property type="entry name" value="NAD_binding_11"/>
    <property type="match status" value="1"/>
</dbReference>
<evidence type="ECO:0000259" key="5">
    <source>
        <dbReference type="Pfam" id="PF14833"/>
    </source>
</evidence>
<evidence type="ECO:0000256" key="1">
    <source>
        <dbReference type="ARBA" id="ARBA00009080"/>
    </source>
</evidence>
<keyword evidence="2 6" id="KW-0560">Oxidoreductase</keyword>
<feature type="domain" description="6-phosphogluconate dehydrogenase NADP-binding" evidence="4">
    <location>
        <begin position="13"/>
        <end position="169"/>
    </location>
</feature>
<dbReference type="InterPro" id="IPR015815">
    <property type="entry name" value="HIBADH-related"/>
</dbReference>
<gene>
    <name evidence="6" type="ORF">ACFFGH_33065</name>
</gene>
<evidence type="ECO:0000313" key="6">
    <source>
        <dbReference type="EMBL" id="MFC0682687.1"/>
    </source>
</evidence>
<dbReference type="PANTHER" id="PTHR43060:SF15">
    <property type="entry name" value="3-HYDROXYISOBUTYRATE DEHYDROGENASE-LIKE 1, MITOCHONDRIAL-RELATED"/>
    <property type="match status" value="1"/>
</dbReference>
<dbReference type="SUPFAM" id="SSF51735">
    <property type="entry name" value="NAD(P)-binding Rossmann-fold domains"/>
    <property type="match status" value="1"/>
</dbReference>
<feature type="domain" description="3-hydroxyisobutyrate dehydrogenase-like NAD-binding" evidence="5">
    <location>
        <begin position="176"/>
        <end position="290"/>
    </location>
</feature>
<dbReference type="PROSITE" id="PS00895">
    <property type="entry name" value="3_HYDROXYISOBUT_DH"/>
    <property type="match status" value="1"/>
</dbReference>
<dbReference type="Pfam" id="PF03446">
    <property type="entry name" value="NAD_binding_2"/>
    <property type="match status" value="1"/>
</dbReference>
<dbReference type="Proteomes" id="UP001589896">
    <property type="component" value="Unassembled WGS sequence"/>
</dbReference>
<dbReference type="PANTHER" id="PTHR43060">
    <property type="entry name" value="3-HYDROXYISOBUTYRATE DEHYDROGENASE-LIKE 1, MITOCHONDRIAL-RELATED"/>
    <property type="match status" value="1"/>
</dbReference>
<keyword evidence="3" id="KW-0520">NAD</keyword>
<comment type="caution">
    <text evidence="6">The sequence shown here is derived from an EMBL/GenBank/DDBJ whole genome shotgun (WGS) entry which is preliminary data.</text>
</comment>
<dbReference type="InterPro" id="IPR002204">
    <property type="entry name" value="3-OH-isobutyrate_DH-rel_CS"/>
</dbReference>
<dbReference type="InterPro" id="IPR029154">
    <property type="entry name" value="HIBADH-like_NADP-bd"/>
</dbReference>
<dbReference type="PIRSF" id="PIRSF000103">
    <property type="entry name" value="HIBADH"/>
    <property type="match status" value="1"/>
</dbReference>
<dbReference type="InterPro" id="IPR008927">
    <property type="entry name" value="6-PGluconate_DH-like_C_sf"/>
</dbReference>
<dbReference type="EMBL" id="JBHLTG010000016">
    <property type="protein sequence ID" value="MFC0682687.1"/>
    <property type="molecule type" value="Genomic_DNA"/>
</dbReference>
<evidence type="ECO:0000256" key="3">
    <source>
        <dbReference type="ARBA" id="ARBA00023027"/>
    </source>
</evidence>
<dbReference type="Gene3D" id="3.40.50.720">
    <property type="entry name" value="NAD(P)-binding Rossmann-like Domain"/>
    <property type="match status" value="1"/>
</dbReference>